<reference evidence="4 5" key="1">
    <citation type="journal article" date="2013" name="BMC Genomics">
        <title>Reconstruction of the lipid metabolism for the microalga Monoraphidium neglectum from its genome sequence reveals characteristics suitable for biofuel production.</title>
        <authorList>
            <person name="Bogen C."/>
            <person name="Al-Dilaimi A."/>
            <person name="Albersmeier A."/>
            <person name="Wichmann J."/>
            <person name="Grundmann M."/>
            <person name="Rupp O."/>
            <person name="Lauersen K.J."/>
            <person name="Blifernez-Klassen O."/>
            <person name="Kalinowski J."/>
            <person name="Goesmann A."/>
            <person name="Mussgnug J.H."/>
            <person name="Kruse O."/>
        </authorList>
    </citation>
    <scope>NUCLEOTIDE SEQUENCE [LARGE SCALE GENOMIC DNA]</scope>
    <source>
        <strain evidence="4 5">SAG 48.87</strain>
    </source>
</reference>
<feature type="coiled-coil region" evidence="1">
    <location>
        <begin position="787"/>
        <end position="814"/>
    </location>
</feature>
<evidence type="ECO:0000313" key="4">
    <source>
        <dbReference type="EMBL" id="KIZ05343.1"/>
    </source>
</evidence>
<keyword evidence="3" id="KW-1133">Transmembrane helix</keyword>
<feature type="transmembrane region" description="Helical" evidence="3">
    <location>
        <begin position="991"/>
        <end position="1015"/>
    </location>
</feature>
<feature type="compositionally biased region" description="Low complexity" evidence="2">
    <location>
        <begin position="95"/>
        <end position="114"/>
    </location>
</feature>
<organism evidence="4 5">
    <name type="scientific">Monoraphidium neglectum</name>
    <dbReference type="NCBI Taxonomy" id="145388"/>
    <lineage>
        <taxon>Eukaryota</taxon>
        <taxon>Viridiplantae</taxon>
        <taxon>Chlorophyta</taxon>
        <taxon>core chlorophytes</taxon>
        <taxon>Chlorophyceae</taxon>
        <taxon>CS clade</taxon>
        <taxon>Sphaeropleales</taxon>
        <taxon>Selenastraceae</taxon>
        <taxon>Monoraphidium</taxon>
    </lineage>
</organism>
<feature type="region of interest" description="Disordered" evidence="2">
    <location>
        <begin position="260"/>
        <end position="338"/>
    </location>
</feature>
<feature type="compositionally biased region" description="Basic residues" evidence="2">
    <location>
        <begin position="292"/>
        <end position="301"/>
    </location>
</feature>
<evidence type="ECO:0000313" key="5">
    <source>
        <dbReference type="Proteomes" id="UP000054498"/>
    </source>
</evidence>
<feature type="compositionally biased region" description="Low complexity" evidence="2">
    <location>
        <begin position="302"/>
        <end position="326"/>
    </location>
</feature>
<feature type="transmembrane region" description="Helical" evidence="3">
    <location>
        <begin position="885"/>
        <end position="903"/>
    </location>
</feature>
<gene>
    <name evidence="4" type="ORF">MNEG_2619</name>
</gene>
<feature type="region of interest" description="Disordered" evidence="2">
    <location>
        <begin position="1"/>
        <end position="27"/>
    </location>
</feature>
<feature type="coiled-coil region" evidence="1">
    <location>
        <begin position="602"/>
        <end position="668"/>
    </location>
</feature>
<feature type="compositionally biased region" description="Basic and acidic residues" evidence="2">
    <location>
        <begin position="438"/>
        <end position="447"/>
    </location>
</feature>
<feature type="region of interest" description="Disordered" evidence="2">
    <location>
        <begin position="223"/>
        <end position="248"/>
    </location>
</feature>
<feature type="compositionally biased region" description="Basic and acidic residues" evidence="2">
    <location>
        <begin position="741"/>
        <end position="751"/>
    </location>
</feature>
<dbReference type="EMBL" id="KK100520">
    <property type="protein sequence ID" value="KIZ05343.1"/>
    <property type="molecule type" value="Genomic_DNA"/>
</dbReference>
<feature type="compositionally biased region" description="Basic and acidic residues" evidence="2">
    <location>
        <begin position="260"/>
        <end position="269"/>
    </location>
</feature>
<feature type="compositionally biased region" description="Gly residues" evidence="2">
    <location>
        <begin position="713"/>
        <end position="736"/>
    </location>
</feature>
<feature type="region of interest" description="Disordered" evidence="2">
    <location>
        <begin position="50"/>
        <end position="146"/>
    </location>
</feature>
<evidence type="ECO:0000256" key="3">
    <source>
        <dbReference type="SAM" id="Phobius"/>
    </source>
</evidence>
<proteinExistence type="predicted"/>
<dbReference type="AlphaFoldDB" id="A0A0D2K4H5"/>
<sequence length="1018" mass="104934">MVTDARAAAHMQCRRNADKDLRPCSSAEVTADQVAKSLLANSFASLHGLKEGAEKEVLPTPQRATRQAPKGGPPQTPKASKSTEAKAKAPKAKGKNTPTTPASSTTSKPDAAPSKEAAPAGKGLSKARLKGAASSPLPPTNKASSGGIKVLIRATSAPVNPKPAPSSSDCSHANADPLRRLSVASWGSASYADVLMTRGPSAVIAAVPEELVGAEGGGCLGANAGEGGGTGEHATGGATAHAETEGAVGDGKVLAGSKAEDNVKSKDNGNKAAPHAGSGTGGNAHISEKAQKGKSGKKKSTSKVPSSAAKGSGAAATGVKAPAANGVPGTKEASSSVQDQPAAFGKVASAAGACRVVGGRRTATHKAACTKDAAAKKSKSAVTKALATSNKHAPAAPNGTLVASEVVVSAEYKPAAALEGGAGSQGGKGEGAAVVAAQDREGEEGRESVGVPARDVGVAGAVGTAISCDGHADAAALAECQGCGEGCDGEKGFAVPAPERYETRAGSNADEGVPESGIETGLVSAGAAASGSGGAASAAVRAERGQCGAAQAGRGVVGEQGAQAEGGGAAQHAALTACAAAEAMDWFDAWLPLPPGRPALTVNQATRQAEAFKAQRDESRRLFALERGKHAACKEAAEQQRREDAAAIEELRRSVEAARAEAEREKARCNTLPSARRAAAARLASGLRAIAAPPTGPAVHHPRRGVLAAASKGGSGGGGKPGGSGKPSGGGGGSKQGGKKKGGEEDKADPNKADFSAYWSLRFREFFSGRRQYLELSRKRQEPPEIVQKVDAQIEEQQERLEEATQLKRDVKRARYEAEVLAEAQALAEVINPTDEELAAARRAAADGLLPSSVERMQSDLDAARAHLQSPGVKVAAITALQLRAAARAVAMAPLAVPAALLARWRALFADRRYETFLLAEGERVWYWRNRMENERWFWEVFIVDRVLIPALWILGYLFLVPNNIIWAVVVPFVTLYWQDGKLPSPRNMEWWLIMIFGFYGKCWHHVVWLLSVLLQWW</sequence>
<keyword evidence="1" id="KW-0175">Coiled coil</keyword>
<keyword evidence="5" id="KW-1185">Reference proteome</keyword>
<dbReference type="KEGG" id="mng:MNEG_2619"/>
<evidence type="ECO:0000256" key="2">
    <source>
        <dbReference type="SAM" id="MobiDB-lite"/>
    </source>
</evidence>
<feature type="region of interest" description="Disordered" evidence="2">
    <location>
        <begin position="708"/>
        <end position="751"/>
    </location>
</feature>
<feature type="compositionally biased region" description="Low complexity" evidence="2">
    <location>
        <begin position="232"/>
        <end position="247"/>
    </location>
</feature>
<dbReference type="GeneID" id="25735497"/>
<evidence type="ECO:0000256" key="1">
    <source>
        <dbReference type="SAM" id="Coils"/>
    </source>
</evidence>
<feature type="region of interest" description="Disordered" evidence="2">
    <location>
        <begin position="418"/>
        <end position="449"/>
    </location>
</feature>
<dbReference type="OrthoDB" id="528180at2759"/>
<keyword evidence="3" id="KW-0472">Membrane</keyword>
<dbReference type="Proteomes" id="UP000054498">
    <property type="component" value="Unassembled WGS sequence"/>
</dbReference>
<accession>A0A0D2K4H5</accession>
<feature type="compositionally biased region" description="Gly residues" evidence="2">
    <location>
        <begin position="420"/>
        <end position="430"/>
    </location>
</feature>
<keyword evidence="3" id="KW-0812">Transmembrane</keyword>
<dbReference type="RefSeq" id="XP_013904362.1">
    <property type="nucleotide sequence ID" value="XM_014048908.1"/>
</dbReference>
<name>A0A0D2K4H5_9CHLO</name>
<protein>
    <submittedName>
        <fullName evidence="4">Uncharacterized protein</fullName>
    </submittedName>
</protein>
<feature type="transmembrane region" description="Helical" evidence="3">
    <location>
        <begin position="961"/>
        <end position="979"/>
    </location>
</feature>